<dbReference type="Proteomes" id="UP001236415">
    <property type="component" value="Chromosome"/>
</dbReference>
<evidence type="ECO:0000313" key="3">
    <source>
        <dbReference type="Proteomes" id="UP001236415"/>
    </source>
</evidence>
<feature type="transmembrane region" description="Helical" evidence="1">
    <location>
        <begin position="78"/>
        <end position="99"/>
    </location>
</feature>
<feature type="transmembrane region" description="Helical" evidence="1">
    <location>
        <begin position="7"/>
        <end position="28"/>
    </location>
</feature>
<organism evidence="2 3">
    <name type="scientific">Paenibacillus polygoni</name>
    <dbReference type="NCBI Taxonomy" id="3050112"/>
    <lineage>
        <taxon>Bacteria</taxon>
        <taxon>Bacillati</taxon>
        <taxon>Bacillota</taxon>
        <taxon>Bacilli</taxon>
        <taxon>Bacillales</taxon>
        <taxon>Paenibacillaceae</taxon>
        <taxon>Paenibacillus</taxon>
    </lineage>
</organism>
<gene>
    <name evidence="2" type="ORF">QPK24_12200</name>
</gene>
<feature type="transmembrane region" description="Helical" evidence="1">
    <location>
        <begin position="48"/>
        <end position="66"/>
    </location>
</feature>
<accession>A0ABY8X1B1</accession>
<sequence>MSIWKSYIVTTVEVVGFLVIGFIVTDTVLRPTLEGYGIRYTGNIWENWFGVSYLLFFLYTLIRGLFVKKHNTFFRHRIKSIAFWLFLIGSAYIIFIPFIKGENPF</sequence>
<keyword evidence="1" id="KW-1133">Transmembrane helix</keyword>
<proteinExistence type="predicted"/>
<name>A0ABY8X1B1_9BACL</name>
<dbReference type="RefSeq" id="WP_285741367.1">
    <property type="nucleotide sequence ID" value="NZ_CP127162.1"/>
</dbReference>
<reference evidence="2 3" key="1">
    <citation type="submission" date="2023-06" db="EMBL/GenBank/DDBJ databases">
        <title>Paenibacillus polygonum sp. nov., an endophytic bacterium, isolated from Polygonum lapathifolium L. in Nanji Wetland National Nature Reserve, South of Poyang Lake, Jiangxi Province, China.</title>
        <authorList>
            <person name="Yu Z."/>
        </authorList>
    </citation>
    <scope>NUCLEOTIDE SEQUENCE [LARGE SCALE GENOMIC DNA]</scope>
    <source>
        <strain evidence="2 3">C31</strain>
    </source>
</reference>
<keyword evidence="1" id="KW-0472">Membrane</keyword>
<evidence type="ECO:0000313" key="2">
    <source>
        <dbReference type="EMBL" id="WIV17216.1"/>
    </source>
</evidence>
<keyword evidence="1" id="KW-0812">Transmembrane</keyword>
<protein>
    <submittedName>
        <fullName evidence="2">Uncharacterized protein</fullName>
    </submittedName>
</protein>
<evidence type="ECO:0000256" key="1">
    <source>
        <dbReference type="SAM" id="Phobius"/>
    </source>
</evidence>
<keyword evidence="3" id="KW-1185">Reference proteome</keyword>
<dbReference type="EMBL" id="CP127162">
    <property type="protein sequence ID" value="WIV17216.1"/>
    <property type="molecule type" value="Genomic_DNA"/>
</dbReference>